<evidence type="ECO:0000256" key="1">
    <source>
        <dbReference type="ARBA" id="ARBA00022737"/>
    </source>
</evidence>
<keyword evidence="1" id="KW-0677">Repeat</keyword>
<dbReference type="PROSITE" id="PS50297">
    <property type="entry name" value="ANK_REP_REGION"/>
    <property type="match status" value="2"/>
</dbReference>
<dbReference type="InterPro" id="IPR036770">
    <property type="entry name" value="Ankyrin_rpt-contain_sf"/>
</dbReference>
<sequence length="193" mass="20493">MLLKIGLLMALLIAPTETPVADAAEHNNVQSVRYLLQHGEDVNAAQSDGLTALHWAALNNNLEVAEILLYAGGSVKSTTRVGGYTPLHLASQNGYFEIMGAMLEAGADPNQFTSTGITSMHFAAVADIPEGIHVLVGYGGNINVIDNLANRTPTMFAAVKNASNSLETLVDLGANLEMTTRIKNYVERANGDN</sequence>
<dbReference type="PRINTS" id="PR01415">
    <property type="entry name" value="ANKYRIN"/>
</dbReference>
<dbReference type="AlphaFoldDB" id="A0A383C9X2"/>
<gene>
    <name evidence="3" type="ORF">METZ01_LOCUS482041</name>
</gene>
<proteinExistence type="predicted"/>
<evidence type="ECO:0000256" key="2">
    <source>
        <dbReference type="ARBA" id="ARBA00023043"/>
    </source>
</evidence>
<dbReference type="EMBL" id="UINC01207195">
    <property type="protein sequence ID" value="SVE29187.1"/>
    <property type="molecule type" value="Genomic_DNA"/>
</dbReference>
<dbReference type="SMART" id="SM00248">
    <property type="entry name" value="ANK"/>
    <property type="match status" value="5"/>
</dbReference>
<feature type="non-terminal residue" evidence="3">
    <location>
        <position position="193"/>
    </location>
</feature>
<dbReference type="Gene3D" id="1.25.40.20">
    <property type="entry name" value="Ankyrin repeat-containing domain"/>
    <property type="match status" value="1"/>
</dbReference>
<dbReference type="PROSITE" id="PS50088">
    <property type="entry name" value="ANK_REPEAT"/>
    <property type="match status" value="4"/>
</dbReference>
<organism evidence="3">
    <name type="scientific">marine metagenome</name>
    <dbReference type="NCBI Taxonomy" id="408172"/>
    <lineage>
        <taxon>unclassified sequences</taxon>
        <taxon>metagenomes</taxon>
        <taxon>ecological metagenomes</taxon>
    </lineage>
</organism>
<reference evidence="3" key="1">
    <citation type="submission" date="2018-05" db="EMBL/GenBank/DDBJ databases">
        <authorList>
            <person name="Lanie J.A."/>
            <person name="Ng W.-L."/>
            <person name="Kazmierczak K.M."/>
            <person name="Andrzejewski T.M."/>
            <person name="Davidsen T.M."/>
            <person name="Wayne K.J."/>
            <person name="Tettelin H."/>
            <person name="Glass J.I."/>
            <person name="Rusch D."/>
            <person name="Podicherti R."/>
            <person name="Tsui H.-C.T."/>
            <person name="Winkler M.E."/>
        </authorList>
    </citation>
    <scope>NUCLEOTIDE SEQUENCE</scope>
</reference>
<evidence type="ECO:0000313" key="3">
    <source>
        <dbReference type="EMBL" id="SVE29187.1"/>
    </source>
</evidence>
<dbReference type="SUPFAM" id="SSF48403">
    <property type="entry name" value="Ankyrin repeat"/>
    <property type="match status" value="1"/>
</dbReference>
<dbReference type="Pfam" id="PF12796">
    <property type="entry name" value="Ank_2"/>
    <property type="match status" value="1"/>
</dbReference>
<dbReference type="InterPro" id="IPR002110">
    <property type="entry name" value="Ankyrin_rpt"/>
</dbReference>
<dbReference type="PANTHER" id="PTHR24198">
    <property type="entry name" value="ANKYRIN REPEAT AND PROTEIN KINASE DOMAIN-CONTAINING PROTEIN"/>
    <property type="match status" value="1"/>
</dbReference>
<dbReference type="PANTHER" id="PTHR24198:SF165">
    <property type="entry name" value="ANKYRIN REPEAT-CONTAINING PROTEIN-RELATED"/>
    <property type="match status" value="1"/>
</dbReference>
<keyword evidence="2" id="KW-0040">ANK repeat</keyword>
<protein>
    <submittedName>
        <fullName evidence="3">Uncharacterized protein</fullName>
    </submittedName>
</protein>
<name>A0A383C9X2_9ZZZZ</name>
<accession>A0A383C9X2</accession>